<evidence type="ECO:0000313" key="11">
    <source>
        <dbReference type="Proteomes" id="UP000584374"/>
    </source>
</evidence>
<dbReference type="SUPFAM" id="SSF53756">
    <property type="entry name" value="UDP-Glycosyltransferase/glycogen phosphorylase"/>
    <property type="match status" value="1"/>
</dbReference>
<reference evidence="10 11" key="1">
    <citation type="submission" date="2020-08" db="EMBL/GenBank/DDBJ databases">
        <title>Sequencing the genomes of 1000 actinobacteria strains.</title>
        <authorList>
            <person name="Klenk H.-P."/>
        </authorList>
    </citation>
    <scope>NUCLEOTIDE SEQUENCE [LARGE SCALE GENOMIC DNA]</scope>
    <source>
        <strain evidence="10 11">DSM 45584</strain>
    </source>
</reference>
<dbReference type="GO" id="GO:0016758">
    <property type="term" value="F:hexosyltransferase activity"/>
    <property type="evidence" value="ECO:0007669"/>
    <property type="project" value="InterPro"/>
</dbReference>
<dbReference type="InterPro" id="IPR009695">
    <property type="entry name" value="Diacylglyc_glucosyltr_N"/>
</dbReference>
<dbReference type="RefSeq" id="WP_184732677.1">
    <property type="nucleotide sequence ID" value="NZ_JACHIW010000003.1"/>
</dbReference>
<dbReference type="Pfam" id="PF04101">
    <property type="entry name" value="Glyco_tran_28_C"/>
    <property type="match status" value="1"/>
</dbReference>
<evidence type="ECO:0000313" key="10">
    <source>
        <dbReference type="EMBL" id="MBB5159751.1"/>
    </source>
</evidence>
<dbReference type="GO" id="GO:0004144">
    <property type="term" value="F:diacylglycerol O-acyltransferase activity"/>
    <property type="evidence" value="ECO:0007669"/>
    <property type="project" value="InterPro"/>
</dbReference>
<dbReference type="InterPro" id="IPR004255">
    <property type="entry name" value="O-acyltransferase_WSD1_N"/>
</dbReference>
<dbReference type="AlphaFoldDB" id="A0A840QHR4"/>
<dbReference type="Gene3D" id="3.40.50.2000">
    <property type="entry name" value="Glycogen Phosphorylase B"/>
    <property type="match status" value="1"/>
</dbReference>
<evidence type="ECO:0000259" key="7">
    <source>
        <dbReference type="Pfam" id="PF04101"/>
    </source>
</evidence>
<keyword evidence="4 10" id="KW-0808">Transferase</keyword>
<dbReference type="PANTHER" id="PTHR43025">
    <property type="entry name" value="MONOGALACTOSYLDIACYLGLYCEROL SYNTHASE"/>
    <property type="match status" value="1"/>
</dbReference>
<dbReference type="InterPro" id="IPR009721">
    <property type="entry name" value="O-acyltransferase_WSD1_C"/>
</dbReference>
<evidence type="ECO:0000256" key="1">
    <source>
        <dbReference type="ARBA" id="ARBA00004370"/>
    </source>
</evidence>
<dbReference type="GO" id="GO:0009247">
    <property type="term" value="P:glycolipid biosynthetic process"/>
    <property type="evidence" value="ECO:0007669"/>
    <property type="project" value="InterPro"/>
</dbReference>
<feature type="region of interest" description="Disordered" evidence="5">
    <location>
        <begin position="633"/>
        <end position="656"/>
    </location>
</feature>
<dbReference type="Pfam" id="PF06925">
    <property type="entry name" value="MGDG_synth"/>
    <property type="match status" value="1"/>
</dbReference>
<dbReference type="InterPro" id="IPR050519">
    <property type="entry name" value="Glycosyltransf_28_UgtP"/>
</dbReference>
<evidence type="ECO:0000256" key="4">
    <source>
        <dbReference type="ARBA" id="ARBA00022679"/>
    </source>
</evidence>
<evidence type="ECO:0000256" key="5">
    <source>
        <dbReference type="SAM" id="MobiDB-lite"/>
    </source>
</evidence>
<keyword evidence="11" id="KW-1185">Reference proteome</keyword>
<comment type="similarity">
    <text evidence="2">Belongs to the glycosyltransferase 28 family.</text>
</comment>
<feature type="domain" description="O-acyltransferase WSD1 C-terminal" evidence="9">
    <location>
        <begin position="644"/>
        <end position="787"/>
    </location>
</feature>
<dbReference type="Pfam" id="PF06974">
    <property type="entry name" value="WS_DGAT_C"/>
    <property type="match status" value="1"/>
</dbReference>
<dbReference type="Proteomes" id="UP000584374">
    <property type="component" value="Unassembled WGS sequence"/>
</dbReference>
<proteinExistence type="inferred from homology"/>
<accession>A0A840QHR4</accession>
<dbReference type="GO" id="GO:0045017">
    <property type="term" value="P:glycerolipid biosynthetic process"/>
    <property type="evidence" value="ECO:0007669"/>
    <property type="project" value="InterPro"/>
</dbReference>
<organism evidence="10 11">
    <name type="scientific">Saccharopolyspora phatthalungensis</name>
    <dbReference type="NCBI Taxonomy" id="664693"/>
    <lineage>
        <taxon>Bacteria</taxon>
        <taxon>Bacillati</taxon>
        <taxon>Actinomycetota</taxon>
        <taxon>Actinomycetes</taxon>
        <taxon>Pseudonocardiales</taxon>
        <taxon>Pseudonocardiaceae</taxon>
        <taxon>Saccharopolyspora</taxon>
    </lineage>
</organism>
<dbReference type="InterPro" id="IPR007235">
    <property type="entry name" value="Glyco_trans_28_C"/>
</dbReference>
<feature type="domain" description="Diacylglycerol glucosyltransferase N-terminal" evidence="8">
    <location>
        <begin position="19"/>
        <end position="169"/>
    </location>
</feature>
<comment type="subcellular location">
    <subcellularLocation>
        <location evidence="1">Membrane</location>
    </subcellularLocation>
</comment>
<protein>
    <submittedName>
        <fullName evidence="10">UDP-N-acetylglucosamine:LPS N-acetylglucosamine transferase</fullName>
    </submittedName>
</protein>
<comment type="caution">
    <text evidence="10">The sequence shown here is derived from an EMBL/GenBank/DDBJ whole genome shotgun (WGS) entry which is preliminary data.</text>
</comment>
<evidence type="ECO:0000259" key="9">
    <source>
        <dbReference type="Pfam" id="PF06974"/>
    </source>
</evidence>
<gene>
    <name evidence="10" type="ORF">BJ970_007351</name>
</gene>
<dbReference type="PANTHER" id="PTHR43025:SF3">
    <property type="entry name" value="MONOGALACTOSYLDIACYLGLYCEROL SYNTHASE 1, CHLOROPLASTIC"/>
    <property type="match status" value="1"/>
</dbReference>
<keyword evidence="3" id="KW-0328">Glycosyltransferase</keyword>
<name>A0A840QHR4_9PSEU</name>
<evidence type="ECO:0000256" key="2">
    <source>
        <dbReference type="ARBA" id="ARBA00006962"/>
    </source>
</evidence>
<sequence length="792" mass="86415">MTVQPRRVLLISATIGEGHNATARAVEEAARRVWPGCEVAWLDALRRMGRWVPATFNWIYVTNVESTPWLYDFFYDSLWRYRWFANASRRFVGAWSGRLLHRAIAEQDPDLIVSTYPLGTAGLDWLRRRGGLNVPVAAVVSDFSPHPFWVYPEIDLHYVMSEASLRAMRRAEPDAVGAVCVPPVVSAFQPADRAPLRRSFGLPEAGFTVLISCGSFGFGSVERAVDAALRADGVDRIVVVCGRNAALRHRFADRSDDRIVPLGWVDDMPGLVASSDVVVTNAGGATALEALACGRAVLMFEPIAGHGRANAELMAEAGLAELCRRERDLTETLRRWATEPHELAQREHQALKHSLAADFAEQVAALARLPRHHGRRPLRPQDAFFVYATTPAVSQQTGAILSLEGSRQSTHDWCERISRRIHQGAAELPLLTRRLALRRGRRPQWIHDGEIDVGDHLRCCELRDGHRADPIIREFFSTPVRTDRPPWELLLLNDIDTGRASLLAKMHHALGDGVAVTSTLLRLLCEHPPPTTSPSRGGGPPWHRRAGKVLRGLVSLARAGPTPASRWAGRSTPNRSFAHVALPAAEVRACARAHQVTTSAFVIGVVAETLQRTLGDTAPGQRFRIMVPRTARTSRGGIGTDAPGNHTQSLSIDLPVGPMPPDRRIAEVAARLAEPDRTGQPAATGAVLATLGLLPAPLHAWLVRQLYQRRFFNAVVSVLPGQRRPAYLGQACIASVLPVLSLADGVGVAVGAIGWGDWIGFGITTDTGLAPDAVTLAAHLRDAFADLSGVRR</sequence>
<feature type="domain" description="O-acyltransferase WSD1-like N-terminal" evidence="6">
    <location>
        <begin position="378"/>
        <end position="543"/>
    </location>
</feature>
<dbReference type="Pfam" id="PF03007">
    <property type="entry name" value="WS_DGAT_cat"/>
    <property type="match status" value="1"/>
</dbReference>
<feature type="domain" description="Glycosyl transferase family 28 C-terminal" evidence="7">
    <location>
        <begin position="208"/>
        <end position="362"/>
    </location>
</feature>
<evidence type="ECO:0000256" key="3">
    <source>
        <dbReference type="ARBA" id="ARBA00022676"/>
    </source>
</evidence>
<evidence type="ECO:0000259" key="8">
    <source>
        <dbReference type="Pfam" id="PF06925"/>
    </source>
</evidence>
<evidence type="ECO:0000259" key="6">
    <source>
        <dbReference type="Pfam" id="PF03007"/>
    </source>
</evidence>
<dbReference type="EMBL" id="JACHIW010000003">
    <property type="protein sequence ID" value="MBB5159751.1"/>
    <property type="molecule type" value="Genomic_DNA"/>
</dbReference>
<dbReference type="GO" id="GO:0016020">
    <property type="term" value="C:membrane"/>
    <property type="evidence" value="ECO:0007669"/>
    <property type="project" value="UniProtKB-SubCell"/>
</dbReference>